<dbReference type="Proteomes" id="UP001597176">
    <property type="component" value="Unassembled WGS sequence"/>
</dbReference>
<name>A0ABW3WY57_9HYPH</name>
<comment type="caution">
    <text evidence="1">The sequence shown here is derived from an EMBL/GenBank/DDBJ whole genome shotgun (WGS) entry which is preliminary data.</text>
</comment>
<reference evidence="2" key="1">
    <citation type="journal article" date="2019" name="Int. J. Syst. Evol. Microbiol.">
        <title>The Global Catalogue of Microorganisms (GCM) 10K type strain sequencing project: providing services to taxonomists for standard genome sequencing and annotation.</title>
        <authorList>
            <consortium name="The Broad Institute Genomics Platform"/>
            <consortium name="The Broad Institute Genome Sequencing Center for Infectious Disease"/>
            <person name="Wu L."/>
            <person name="Ma J."/>
        </authorList>
    </citation>
    <scope>NUCLEOTIDE SEQUENCE [LARGE SCALE GENOMIC DNA]</scope>
    <source>
        <strain evidence="2">CCUG 56108</strain>
    </source>
</reference>
<gene>
    <name evidence="1" type="ORF">ACFQ4G_11060</name>
</gene>
<dbReference type="EMBL" id="JBHTND010000013">
    <property type="protein sequence ID" value="MFD1302112.1"/>
    <property type="molecule type" value="Genomic_DNA"/>
</dbReference>
<keyword evidence="2" id="KW-1185">Reference proteome</keyword>
<proteinExistence type="predicted"/>
<dbReference type="RefSeq" id="WP_238207734.1">
    <property type="nucleotide sequence ID" value="NZ_JBHTND010000013.1"/>
</dbReference>
<accession>A0ABW3WY57</accession>
<organism evidence="1 2">
    <name type="scientific">Methylobacterium marchantiae</name>
    <dbReference type="NCBI Taxonomy" id="600331"/>
    <lineage>
        <taxon>Bacteria</taxon>
        <taxon>Pseudomonadati</taxon>
        <taxon>Pseudomonadota</taxon>
        <taxon>Alphaproteobacteria</taxon>
        <taxon>Hyphomicrobiales</taxon>
        <taxon>Methylobacteriaceae</taxon>
        <taxon>Methylobacterium</taxon>
    </lineage>
</organism>
<evidence type="ECO:0000313" key="1">
    <source>
        <dbReference type="EMBL" id="MFD1302112.1"/>
    </source>
</evidence>
<evidence type="ECO:0000313" key="2">
    <source>
        <dbReference type="Proteomes" id="UP001597176"/>
    </source>
</evidence>
<sequence>MNDAAAVSKAALACADAGSEREALQIIMDLDTFLHEATTLHGAVCLIGRITRADERRKTPDD</sequence>
<protein>
    <submittedName>
        <fullName evidence="1">Uncharacterized protein</fullName>
    </submittedName>
</protein>